<dbReference type="PANTHER" id="PTHR30193:SF37">
    <property type="entry name" value="INNER MEMBRANE ABC TRANSPORTER PERMEASE PROTEIN YCJO"/>
    <property type="match status" value="1"/>
</dbReference>
<evidence type="ECO:0000256" key="7">
    <source>
        <dbReference type="RuleBase" id="RU363032"/>
    </source>
</evidence>
<evidence type="ECO:0000259" key="8">
    <source>
        <dbReference type="PROSITE" id="PS50928"/>
    </source>
</evidence>
<comment type="caution">
    <text evidence="9">The sequence shown here is derived from an EMBL/GenBank/DDBJ whole genome shotgun (WGS) entry which is preliminary data.</text>
</comment>
<proteinExistence type="inferred from homology"/>
<evidence type="ECO:0000256" key="5">
    <source>
        <dbReference type="ARBA" id="ARBA00022989"/>
    </source>
</evidence>
<dbReference type="RefSeq" id="WP_005793023.1">
    <property type="nucleotide sequence ID" value="NZ_ACQT01000004.1"/>
</dbReference>
<dbReference type="InterPro" id="IPR051393">
    <property type="entry name" value="ABC_transporter_permease"/>
</dbReference>
<dbReference type="GO" id="GO:0055085">
    <property type="term" value="P:transmembrane transport"/>
    <property type="evidence" value="ECO:0007669"/>
    <property type="project" value="InterPro"/>
</dbReference>
<feature type="domain" description="ABC transmembrane type-1" evidence="8">
    <location>
        <begin position="66"/>
        <end position="279"/>
    </location>
</feature>
<dbReference type="OrthoDB" id="8585214at2"/>
<dbReference type="PANTHER" id="PTHR30193">
    <property type="entry name" value="ABC TRANSPORTER PERMEASE PROTEIN"/>
    <property type="match status" value="1"/>
</dbReference>
<keyword evidence="10" id="KW-1185">Reference proteome</keyword>
<dbReference type="AlphaFoldDB" id="C5T0E4"/>
<dbReference type="InterPro" id="IPR000515">
    <property type="entry name" value="MetI-like"/>
</dbReference>
<evidence type="ECO:0000313" key="10">
    <source>
        <dbReference type="Proteomes" id="UP000003856"/>
    </source>
</evidence>
<keyword evidence="4 7" id="KW-0812">Transmembrane</keyword>
<keyword evidence="5 7" id="KW-1133">Transmembrane helix</keyword>
<organism evidence="9 10">
    <name type="scientific">Acidovorax delafieldii 2AN</name>
    <dbReference type="NCBI Taxonomy" id="573060"/>
    <lineage>
        <taxon>Bacteria</taxon>
        <taxon>Pseudomonadati</taxon>
        <taxon>Pseudomonadota</taxon>
        <taxon>Betaproteobacteria</taxon>
        <taxon>Burkholderiales</taxon>
        <taxon>Comamonadaceae</taxon>
        <taxon>Acidovorax</taxon>
    </lineage>
</organism>
<keyword evidence="6 7" id="KW-0472">Membrane</keyword>
<feature type="transmembrane region" description="Helical" evidence="7">
    <location>
        <begin position="70"/>
        <end position="91"/>
    </location>
</feature>
<evidence type="ECO:0000313" key="9">
    <source>
        <dbReference type="EMBL" id="EER62097.1"/>
    </source>
</evidence>
<sequence length="290" mass="32131">MSAPRLQTTLMLLPSLALTALLLLAPMGIVAVMSLTDWQFGASHFDWIGLQNYRNLWDDPGFRKAFRNTVYYLIWVSLGSITVGLMGAVLIEAHTSLRSFYRTALFLPVASTLIGMAVVWQFMLHPTLGLLNRLIGLAGIGPYNWLRDYDLALPTLAVIGIWQMSGLAMVMFLAGLKAIPPELRQAAWLDGMSNPVDRLLRLLLPLLGPTMLFVVTVCAIRALQVFDTVHVLTQGGPNKATDVLLHSIYAEGFGFFRMGYASAMTVVFVVCIFVLTLVQHKGMDKRTHYS</sequence>
<gene>
    <name evidence="9" type="ORF">AcdelDRAFT_0374</name>
</gene>
<keyword evidence="3" id="KW-1003">Cell membrane</keyword>
<dbReference type="EMBL" id="ACQT01000004">
    <property type="protein sequence ID" value="EER62097.1"/>
    <property type="molecule type" value="Genomic_DNA"/>
</dbReference>
<feature type="transmembrane region" description="Helical" evidence="7">
    <location>
        <begin position="258"/>
        <end position="278"/>
    </location>
</feature>
<dbReference type="Gene3D" id="1.10.3720.10">
    <property type="entry name" value="MetI-like"/>
    <property type="match status" value="1"/>
</dbReference>
<protein>
    <submittedName>
        <fullName evidence="9">Binding-protein-dependent transport systems inner membrane component</fullName>
    </submittedName>
</protein>
<feature type="transmembrane region" description="Helical" evidence="7">
    <location>
        <begin position="202"/>
        <end position="223"/>
    </location>
</feature>
<reference evidence="9 10" key="1">
    <citation type="submission" date="2009-05" db="EMBL/GenBank/DDBJ databases">
        <title>The draft genome of Acidovorax delafieldii 2AN.</title>
        <authorList>
            <consortium name="US DOE Joint Genome Institute (JGI-PGF)"/>
            <person name="Lucas S."/>
            <person name="Copeland A."/>
            <person name="Lapidus A."/>
            <person name="Glavina del Rio T."/>
            <person name="Tice H."/>
            <person name="Bruce D."/>
            <person name="Goodwin L."/>
            <person name="Pitluck S."/>
            <person name="Larimer F."/>
            <person name="Land M.L."/>
            <person name="Hauser L."/>
            <person name="Shelobolina E.S."/>
            <person name="Picardal F."/>
            <person name="Roden E."/>
            <person name="Emerson D."/>
        </authorList>
    </citation>
    <scope>NUCLEOTIDE SEQUENCE [LARGE SCALE GENOMIC DNA]</scope>
    <source>
        <strain evidence="9 10">2AN</strain>
    </source>
</reference>
<dbReference type="PROSITE" id="PS50928">
    <property type="entry name" value="ABC_TM1"/>
    <property type="match status" value="1"/>
</dbReference>
<name>C5T0E4_ACIDE</name>
<evidence type="ECO:0000256" key="2">
    <source>
        <dbReference type="ARBA" id="ARBA00022448"/>
    </source>
</evidence>
<comment type="similarity">
    <text evidence="7">Belongs to the binding-protein-dependent transport system permease family.</text>
</comment>
<dbReference type="SUPFAM" id="SSF161098">
    <property type="entry name" value="MetI-like"/>
    <property type="match status" value="1"/>
</dbReference>
<dbReference type="GO" id="GO:0005886">
    <property type="term" value="C:plasma membrane"/>
    <property type="evidence" value="ECO:0007669"/>
    <property type="project" value="UniProtKB-SubCell"/>
</dbReference>
<evidence type="ECO:0000256" key="3">
    <source>
        <dbReference type="ARBA" id="ARBA00022475"/>
    </source>
</evidence>
<feature type="transmembrane region" description="Helical" evidence="7">
    <location>
        <begin position="103"/>
        <end position="123"/>
    </location>
</feature>
<dbReference type="Pfam" id="PF00528">
    <property type="entry name" value="BPD_transp_1"/>
    <property type="match status" value="1"/>
</dbReference>
<evidence type="ECO:0000256" key="1">
    <source>
        <dbReference type="ARBA" id="ARBA00004651"/>
    </source>
</evidence>
<dbReference type="CDD" id="cd06261">
    <property type="entry name" value="TM_PBP2"/>
    <property type="match status" value="1"/>
</dbReference>
<dbReference type="Proteomes" id="UP000003856">
    <property type="component" value="Unassembled WGS sequence"/>
</dbReference>
<dbReference type="InterPro" id="IPR035906">
    <property type="entry name" value="MetI-like_sf"/>
</dbReference>
<evidence type="ECO:0000256" key="4">
    <source>
        <dbReference type="ARBA" id="ARBA00022692"/>
    </source>
</evidence>
<evidence type="ECO:0000256" key="6">
    <source>
        <dbReference type="ARBA" id="ARBA00023136"/>
    </source>
</evidence>
<accession>C5T0E4</accession>
<dbReference type="PATRIC" id="fig|573060.9.peg.4886"/>
<keyword evidence="2 7" id="KW-0813">Transport</keyword>
<feature type="transmembrane region" description="Helical" evidence="7">
    <location>
        <begin position="151"/>
        <end position="176"/>
    </location>
</feature>
<comment type="subcellular location">
    <subcellularLocation>
        <location evidence="1 7">Cell membrane</location>
        <topology evidence="1 7">Multi-pass membrane protein</topology>
    </subcellularLocation>
</comment>